<name>A0A8A1LST6_AJEC8</name>
<feature type="region of interest" description="Disordered" evidence="1">
    <location>
        <begin position="47"/>
        <end position="124"/>
    </location>
</feature>
<proteinExistence type="predicted"/>
<evidence type="ECO:0000256" key="1">
    <source>
        <dbReference type="SAM" id="MobiDB-lite"/>
    </source>
</evidence>
<dbReference type="AlphaFoldDB" id="A0A8A1LST6"/>
<feature type="compositionally biased region" description="Polar residues" evidence="1">
    <location>
        <begin position="111"/>
        <end position="124"/>
    </location>
</feature>
<evidence type="ECO:0000313" key="2">
    <source>
        <dbReference type="EMBL" id="QSS55122.1"/>
    </source>
</evidence>
<organism evidence="2 3">
    <name type="scientific">Ajellomyces capsulatus (strain H88)</name>
    <name type="common">Darling's disease fungus</name>
    <name type="synonym">Histoplasma capsulatum</name>
    <dbReference type="NCBI Taxonomy" id="544711"/>
    <lineage>
        <taxon>Eukaryota</taxon>
        <taxon>Fungi</taxon>
        <taxon>Dikarya</taxon>
        <taxon>Ascomycota</taxon>
        <taxon>Pezizomycotina</taxon>
        <taxon>Eurotiomycetes</taxon>
        <taxon>Eurotiomycetidae</taxon>
        <taxon>Onygenales</taxon>
        <taxon>Ajellomycetaceae</taxon>
        <taxon>Histoplasma</taxon>
    </lineage>
</organism>
<feature type="compositionally biased region" description="Polar residues" evidence="1">
    <location>
        <begin position="74"/>
        <end position="88"/>
    </location>
</feature>
<gene>
    <name evidence="2" type="ORF">I7I53_02910</name>
</gene>
<sequence length="124" mass="13511">MPGKTHPRQMAISVKTLMTKISSYYLKTLRAGPTNRATAITVKATTKVKLQSATHPPQPQPSTPPPRKPTSSPALLSQLNFRSSINPKQQHHGALKPSYATSKPPFKLKTPTPSTNWVGMSTRA</sequence>
<feature type="compositionally biased region" description="Pro residues" evidence="1">
    <location>
        <begin position="56"/>
        <end position="68"/>
    </location>
</feature>
<dbReference type="Proteomes" id="UP000663419">
    <property type="component" value="Chromosome 4"/>
</dbReference>
<reference evidence="2" key="1">
    <citation type="submission" date="2021-01" db="EMBL/GenBank/DDBJ databases">
        <title>Chromosome-level genome assembly of a human fungal pathogen reveals clustering of transcriptionally co-regulated genes.</title>
        <authorList>
            <person name="Voorhies M."/>
            <person name="Cohen S."/>
            <person name="Shea T.P."/>
            <person name="Petrus S."/>
            <person name="Munoz J.F."/>
            <person name="Poplawski S."/>
            <person name="Goldman W.E."/>
            <person name="Michael T."/>
            <person name="Cuomo C.A."/>
            <person name="Sil A."/>
            <person name="Beyhan S."/>
        </authorList>
    </citation>
    <scope>NUCLEOTIDE SEQUENCE</scope>
    <source>
        <strain evidence="2">H88</strain>
    </source>
</reference>
<accession>A0A8A1LST6</accession>
<protein>
    <submittedName>
        <fullName evidence="2">Ubiquitin-conjugating enzyme E2 Q2</fullName>
    </submittedName>
</protein>
<dbReference type="EMBL" id="CP069105">
    <property type="protein sequence ID" value="QSS55122.1"/>
    <property type="molecule type" value="Genomic_DNA"/>
</dbReference>
<evidence type="ECO:0000313" key="3">
    <source>
        <dbReference type="Proteomes" id="UP000663419"/>
    </source>
</evidence>
<dbReference type="VEuPathDB" id="FungiDB:I7I53_02910"/>